<dbReference type="Pfam" id="PF20463">
    <property type="entry name" value="PDH_C"/>
    <property type="match status" value="1"/>
</dbReference>
<dbReference type="InterPro" id="IPR046826">
    <property type="entry name" value="PDH_N"/>
</dbReference>
<dbReference type="InterPro" id="IPR050812">
    <property type="entry name" value="Preph/Arog_dehydrog"/>
</dbReference>
<dbReference type="FunFam" id="3.40.50.720:FF:000208">
    <property type="entry name" value="Prephenate dehydrogenase"/>
    <property type="match status" value="1"/>
</dbReference>
<dbReference type="PROSITE" id="PS51167">
    <property type="entry name" value="CHORISMATE_MUT_1"/>
    <property type="match status" value="1"/>
</dbReference>
<dbReference type="PROSITE" id="PS51176">
    <property type="entry name" value="PDH_ADH"/>
    <property type="match status" value="1"/>
</dbReference>
<sequence>MRAIRGAICAPANSREAIYRATQHLLGAMAERNGLTTDEIVAAFFTMTPDLDAEFPAYAARDMGWTDVAMLGAQETLVPGGLPRTIRVLLLAVGADPARHVYLGQAARMRSDLVEPGDAEAWDGEARVEATARSERMGTLLVVGLGLIGGSLAGAARRAGIFETVRGHDRDREALAMARRRGLIDEGSDDLRDAVAAADMLVLATPVEAIAKTLEGVARDLKPAAVVTDVGSTKRAIVAAMDRLGPRVRAVGGHPMAGDTRTGPEAARLDLFQGARWALIPLQSADVEAKKRVERLVRAVGAEPLWTTAESHDRVVAGTSHLPAAMAVALVQQVAGLSELGLEPAALVGPGFVDASRLAAGDPEMTAQMLATNASEFQSSIDGLIESLREIGQLATTDRGALARRLEEARTSRASLVGNWGSGKSGF</sequence>
<dbReference type="Proteomes" id="UP000702544">
    <property type="component" value="Unassembled WGS sequence"/>
</dbReference>
<accession>A0AAE4Z8D1</accession>
<dbReference type="SUPFAM" id="SSF55298">
    <property type="entry name" value="YjgF-like"/>
    <property type="match status" value="1"/>
</dbReference>
<dbReference type="InterPro" id="IPR046825">
    <property type="entry name" value="PDH_C"/>
</dbReference>
<proteinExistence type="predicted"/>
<dbReference type="Gene3D" id="3.40.50.720">
    <property type="entry name" value="NAD(P)-binding Rossmann-like Domain"/>
    <property type="match status" value="1"/>
</dbReference>
<dbReference type="EMBL" id="JAACAK010000083">
    <property type="protein sequence ID" value="NIR75548.1"/>
    <property type="molecule type" value="Genomic_DNA"/>
</dbReference>
<evidence type="ECO:0000313" key="5">
    <source>
        <dbReference type="EMBL" id="NIR75548.1"/>
    </source>
</evidence>
<reference evidence="5 6" key="1">
    <citation type="submission" date="2020-01" db="EMBL/GenBank/DDBJ databases">
        <title>Genomes assembled from Gulf of Kutch pelagic sediment metagenomes.</title>
        <authorList>
            <person name="Chandrashekar M."/>
            <person name="Mahajan M.S."/>
            <person name="Dave K.J."/>
            <person name="Vatsa P."/>
            <person name="Nathani N.M."/>
        </authorList>
    </citation>
    <scope>NUCLEOTIDE SEQUENCE [LARGE SCALE GENOMIC DNA]</scope>
    <source>
        <strain evidence="5">KS3-K002</strain>
    </source>
</reference>
<dbReference type="GO" id="GO:0070403">
    <property type="term" value="F:NAD+ binding"/>
    <property type="evidence" value="ECO:0007669"/>
    <property type="project" value="InterPro"/>
</dbReference>
<dbReference type="SUPFAM" id="SSF48179">
    <property type="entry name" value="6-phosphogluconate dehydrogenase C-terminal domain-like"/>
    <property type="match status" value="1"/>
</dbReference>
<dbReference type="InterPro" id="IPR008243">
    <property type="entry name" value="Chorismate_mutase_AroH"/>
</dbReference>
<evidence type="ECO:0000259" key="4">
    <source>
        <dbReference type="PROSITE" id="PS51176"/>
    </source>
</evidence>
<dbReference type="NCBIfam" id="TIGR01796">
    <property type="entry name" value="CM_mono_aroH"/>
    <property type="match status" value="1"/>
</dbReference>
<organism evidence="5 6">
    <name type="scientific">Candidatus Kutchimonas denitrificans</name>
    <dbReference type="NCBI Taxonomy" id="3056748"/>
    <lineage>
        <taxon>Bacteria</taxon>
        <taxon>Pseudomonadati</taxon>
        <taxon>Gemmatimonadota</taxon>
        <taxon>Gemmatimonadia</taxon>
        <taxon>Candidatus Palauibacterales</taxon>
        <taxon>Candidatus Palauibacteraceae</taxon>
        <taxon>Candidatus Kutchimonas</taxon>
    </lineage>
</organism>
<dbReference type="InterPro" id="IPR003099">
    <property type="entry name" value="Prephen_DH"/>
</dbReference>
<keyword evidence="3" id="KW-0028">Amino-acid biosynthesis</keyword>
<dbReference type="GO" id="GO:0004665">
    <property type="term" value="F:prephenate dehydrogenase (NADP+) activity"/>
    <property type="evidence" value="ECO:0007669"/>
    <property type="project" value="InterPro"/>
</dbReference>
<dbReference type="AlphaFoldDB" id="A0AAE4Z8D1"/>
<keyword evidence="3" id="KW-0057">Aromatic amino acid biosynthesis</keyword>
<dbReference type="Pfam" id="PF02153">
    <property type="entry name" value="PDH_N"/>
    <property type="match status" value="1"/>
</dbReference>
<dbReference type="SUPFAM" id="SSF51735">
    <property type="entry name" value="NAD(P)-binding Rossmann-fold domains"/>
    <property type="match status" value="1"/>
</dbReference>
<comment type="catalytic activity">
    <reaction evidence="3">
        <text>chorismate = prephenate</text>
        <dbReference type="Rhea" id="RHEA:13897"/>
        <dbReference type="ChEBI" id="CHEBI:29748"/>
        <dbReference type="ChEBI" id="CHEBI:29934"/>
        <dbReference type="EC" id="5.4.99.5"/>
    </reaction>
</comment>
<evidence type="ECO:0000256" key="1">
    <source>
        <dbReference type="ARBA" id="ARBA00023002"/>
    </source>
</evidence>
<dbReference type="PANTHER" id="PTHR21363:SF0">
    <property type="entry name" value="PREPHENATE DEHYDROGENASE [NADP(+)]"/>
    <property type="match status" value="1"/>
</dbReference>
<evidence type="ECO:0000256" key="2">
    <source>
        <dbReference type="NCBIfam" id="TIGR01796"/>
    </source>
</evidence>
<evidence type="ECO:0000256" key="3">
    <source>
        <dbReference type="PROSITE-ProRule" id="PRU00514"/>
    </source>
</evidence>
<dbReference type="Pfam" id="PF07736">
    <property type="entry name" value="CM_1"/>
    <property type="match status" value="1"/>
</dbReference>
<dbReference type="GO" id="GO:0004106">
    <property type="term" value="F:chorismate mutase activity"/>
    <property type="evidence" value="ECO:0007669"/>
    <property type="project" value="UniProtKB-UniRule"/>
</dbReference>
<keyword evidence="3 5" id="KW-0413">Isomerase</keyword>
<dbReference type="Gene3D" id="3.30.1330.40">
    <property type="entry name" value="RutC-like"/>
    <property type="match status" value="1"/>
</dbReference>
<protein>
    <recommendedName>
        <fullName evidence="2 3">chorismate mutase</fullName>
        <ecNumber evidence="2 3">5.4.99.5</ecNumber>
    </recommendedName>
</protein>
<name>A0AAE4Z8D1_9BACT</name>
<keyword evidence="1" id="KW-0560">Oxidoreductase</keyword>
<dbReference type="GO" id="GO:0006571">
    <property type="term" value="P:tyrosine biosynthetic process"/>
    <property type="evidence" value="ECO:0007669"/>
    <property type="project" value="InterPro"/>
</dbReference>
<dbReference type="InterPro" id="IPR008927">
    <property type="entry name" value="6-PGluconate_DH-like_C_sf"/>
</dbReference>
<dbReference type="InterPro" id="IPR036291">
    <property type="entry name" value="NAD(P)-bd_dom_sf"/>
</dbReference>
<dbReference type="Gene3D" id="1.10.3660.10">
    <property type="entry name" value="6-phosphogluconate dehydrogenase C-terminal like domain"/>
    <property type="match status" value="1"/>
</dbReference>
<feature type="domain" description="Prephenate/arogenate dehydrogenase" evidence="4">
    <location>
        <begin position="138"/>
        <end position="424"/>
    </location>
</feature>
<evidence type="ECO:0000313" key="6">
    <source>
        <dbReference type="Proteomes" id="UP000702544"/>
    </source>
</evidence>
<dbReference type="GO" id="GO:0008977">
    <property type="term" value="F:prephenate dehydrogenase (NAD+) activity"/>
    <property type="evidence" value="ECO:0007669"/>
    <property type="project" value="InterPro"/>
</dbReference>
<dbReference type="EC" id="5.4.99.5" evidence="2 3"/>
<comment type="caution">
    <text evidence="5">The sequence shown here is derived from an EMBL/GenBank/DDBJ whole genome shotgun (WGS) entry which is preliminary data.</text>
</comment>
<dbReference type="CDD" id="cd02185">
    <property type="entry name" value="AroH"/>
    <property type="match status" value="1"/>
</dbReference>
<gene>
    <name evidence="5" type="primary">aroH</name>
    <name evidence="5" type="ORF">GWO12_10645</name>
</gene>
<dbReference type="PANTHER" id="PTHR21363">
    <property type="entry name" value="PREPHENATE DEHYDROGENASE"/>
    <property type="match status" value="1"/>
</dbReference>
<dbReference type="InterPro" id="IPR035959">
    <property type="entry name" value="RutC-like_sf"/>
</dbReference>